<feature type="transmembrane region" description="Helical" evidence="7">
    <location>
        <begin position="112"/>
        <end position="135"/>
    </location>
</feature>
<dbReference type="EMBL" id="JACRSR010000001">
    <property type="protein sequence ID" value="MBC8530369.1"/>
    <property type="molecule type" value="Genomic_DNA"/>
</dbReference>
<keyword evidence="3" id="KW-1003">Cell membrane</keyword>
<evidence type="ECO:0000256" key="2">
    <source>
        <dbReference type="ARBA" id="ARBA00005262"/>
    </source>
</evidence>
<evidence type="ECO:0000313" key="8">
    <source>
        <dbReference type="EMBL" id="MBC8530369.1"/>
    </source>
</evidence>
<dbReference type="PANTHER" id="PTHR43663:SF1">
    <property type="entry name" value="CHROMATE TRANSPORTER"/>
    <property type="match status" value="1"/>
</dbReference>
<evidence type="ECO:0000313" key="9">
    <source>
        <dbReference type="Proteomes" id="UP000623172"/>
    </source>
</evidence>
<dbReference type="Proteomes" id="UP000623172">
    <property type="component" value="Unassembled WGS sequence"/>
</dbReference>
<feature type="transmembrane region" description="Helical" evidence="7">
    <location>
        <begin position="170"/>
        <end position="187"/>
    </location>
</feature>
<dbReference type="Pfam" id="PF02417">
    <property type="entry name" value="Chromate_transp"/>
    <property type="match status" value="1"/>
</dbReference>
<accession>A0A926D3S7</accession>
<dbReference type="GO" id="GO:0005886">
    <property type="term" value="C:plasma membrane"/>
    <property type="evidence" value="ECO:0007669"/>
    <property type="project" value="UniProtKB-SubCell"/>
</dbReference>
<dbReference type="InterPro" id="IPR003370">
    <property type="entry name" value="Chromate_transpt"/>
</dbReference>
<keyword evidence="9" id="KW-1185">Reference proteome</keyword>
<comment type="subcellular location">
    <subcellularLocation>
        <location evidence="1">Cell membrane</location>
        <topology evidence="1">Multi-pass membrane protein</topology>
    </subcellularLocation>
</comment>
<evidence type="ECO:0000256" key="5">
    <source>
        <dbReference type="ARBA" id="ARBA00022989"/>
    </source>
</evidence>
<evidence type="ECO:0000256" key="1">
    <source>
        <dbReference type="ARBA" id="ARBA00004651"/>
    </source>
</evidence>
<protein>
    <submittedName>
        <fullName evidence="8">Chromate transporter</fullName>
    </submittedName>
</protein>
<comment type="caution">
    <text evidence="8">The sequence shown here is derived from an EMBL/GenBank/DDBJ whole genome shotgun (WGS) entry which is preliminary data.</text>
</comment>
<gene>
    <name evidence="8" type="ORF">H8696_00720</name>
</gene>
<evidence type="ECO:0000256" key="7">
    <source>
        <dbReference type="SAM" id="Phobius"/>
    </source>
</evidence>
<feature type="transmembrane region" description="Helical" evidence="7">
    <location>
        <begin position="85"/>
        <end position="106"/>
    </location>
</feature>
<name>A0A926D3S7_9FIRM</name>
<dbReference type="AlphaFoldDB" id="A0A926D3S7"/>
<evidence type="ECO:0000256" key="3">
    <source>
        <dbReference type="ARBA" id="ARBA00022475"/>
    </source>
</evidence>
<dbReference type="PANTHER" id="PTHR43663">
    <property type="entry name" value="CHROMATE TRANSPORT PROTEIN-RELATED"/>
    <property type="match status" value="1"/>
</dbReference>
<proteinExistence type="inferred from homology"/>
<evidence type="ECO:0000256" key="6">
    <source>
        <dbReference type="ARBA" id="ARBA00023136"/>
    </source>
</evidence>
<comment type="similarity">
    <text evidence="2">Belongs to the chromate ion transporter (CHR) (TC 2.A.51) family.</text>
</comment>
<dbReference type="InterPro" id="IPR052518">
    <property type="entry name" value="CHR_Transporter"/>
</dbReference>
<dbReference type="RefSeq" id="WP_249314265.1">
    <property type="nucleotide sequence ID" value="NZ_JACRSR010000001.1"/>
</dbReference>
<keyword evidence="5 7" id="KW-1133">Transmembrane helix</keyword>
<organism evidence="8 9">
    <name type="scientific">Gehongia tenuis</name>
    <dbReference type="NCBI Taxonomy" id="2763655"/>
    <lineage>
        <taxon>Bacteria</taxon>
        <taxon>Bacillati</taxon>
        <taxon>Bacillota</taxon>
        <taxon>Clostridia</taxon>
        <taxon>Christensenellales</taxon>
        <taxon>Christensenellaceae</taxon>
        <taxon>Gehongia</taxon>
    </lineage>
</organism>
<evidence type="ECO:0000256" key="4">
    <source>
        <dbReference type="ARBA" id="ARBA00022692"/>
    </source>
</evidence>
<feature type="transmembrane region" description="Helical" evidence="7">
    <location>
        <begin position="7"/>
        <end position="32"/>
    </location>
</feature>
<sequence length="195" mass="21003">MKKDAKFYFKLFMSTFTLSAFTFGGGYVIVPLMRKKFVENYHWIEEEEMMDFIAMAQSAPGPMAVNTSILVGYHMAGIPGACLTILGTVLPPLIILSVVSLFYTAFRDSAAVAAVLKGMQAGVAAVIIDVVISMGQKVLKGKSVKKGLLTLALMIAAFVATFFLDVNAALIILAFILGSAIATYIGMRKAKEAEK</sequence>
<reference evidence="8" key="1">
    <citation type="submission" date="2020-08" db="EMBL/GenBank/DDBJ databases">
        <title>Genome public.</title>
        <authorList>
            <person name="Liu C."/>
            <person name="Sun Q."/>
        </authorList>
    </citation>
    <scope>NUCLEOTIDE SEQUENCE</scope>
    <source>
        <strain evidence="8">NSJ-53</strain>
    </source>
</reference>
<dbReference type="GO" id="GO:0015109">
    <property type="term" value="F:chromate transmembrane transporter activity"/>
    <property type="evidence" value="ECO:0007669"/>
    <property type="project" value="InterPro"/>
</dbReference>
<keyword evidence="6 7" id="KW-0472">Membrane</keyword>
<keyword evidence="4 7" id="KW-0812">Transmembrane</keyword>